<dbReference type="SUPFAM" id="SSF56176">
    <property type="entry name" value="FAD-binding/transporter-associated domain-like"/>
    <property type="match status" value="1"/>
</dbReference>
<reference evidence="7 8" key="1">
    <citation type="submission" date="2016-10" db="EMBL/GenBank/DDBJ databases">
        <title>Proteomics and genomics reveal pathogen-plant mechanisms compatible with a hemibiotrophic lifestyle of Diplodia corticola.</title>
        <authorList>
            <person name="Fernandes I."/>
            <person name="De Jonge R."/>
            <person name="Van De Peer Y."/>
            <person name="Devreese B."/>
            <person name="Alves A."/>
            <person name="Esteves A.C."/>
        </authorList>
    </citation>
    <scope>NUCLEOTIDE SEQUENCE [LARGE SCALE GENOMIC DNA]</scope>
    <source>
        <strain evidence="7 8">CBS 112549</strain>
    </source>
</reference>
<dbReference type="GO" id="GO:0000246">
    <property type="term" value="F:Delta24(24-1) sterol reductase activity"/>
    <property type="evidence" value="ECO:0007669"/>
    <property type="project" value="TreeGrafter"/>
</dbReference>
<evidence type="ECO:0000313" key="8">
    <source>
        <dbReference type="Proteomes" id="UP000183809"/>
    </source>
</evidence>
<dbReference type="PROSITE" id="PS51387">
    <property type="entry name" value="FAD_PCMH"/>
    <property type="match status" value="1"/>
</dbReference>
<dbReference type="GO" id="GO:0071949">
    <property type="term" value="F:FAD binding"/>
    <property type="evidence" value="ECO:0007669"/>
    <property type="project" value="InterPro"/>
</dbReference>
<dbReference type="Gene3D" id="3.30.465.10">
    <property type="match status" value="1"/>
</dbReference>
<dbReference type="InterPro" id="IPR006094">
    <property type="entry name" value="Oxid_FAD_bind_N"/>
</dbReference>
<proteinExistence type="predicted"/>
<dbReference type="EMBL" id="MNUE01000035">
    <property type="protein sequence ID" value="OJD32883.1"/>
    <property type="molecule type" value="Genomic_DNA"/>
</dbReference>
<keyword evidence="5" id="KW-0472">Membrane</keyword>
<gene>
    <name evidence="7" type="ORF">BKCO1_3500037</name>
</gene>
<name>A0A1J9RJY6_9PEZI</name>
<protein>
    <recommendedName>
        <fullName evidence="2">Delta(24)-sterol reductase</fullName>
        <ecNumber evidence="2">1.3.1.72</ecNumber>
    </recommendedName>
</protein>
<keyword evidence="3" id="KW-0812">Transmembrane</keyword>
<dbReference type="OrthoDB" id="415825at2759"/>
<dbReference type="GO" id="GO:0050614">
    <property type="term" value="F:Delta24-sterol reductase activity"/>
    <property type="evidence" value="ECO:0007669"/>
    <property type="project" value="UniProtKB-EC"/>
</dbReference>
<dbReference type="InterPro" id="IPR016166">
    <property type="entry name" value="FAD-bd_PCMH"/>
</dbReference>
<evidence type="ECO:0000259" key="6">
    <source>
        <dbReference type="PROSITE" id="PS51387"/>
    </source>
</evidence>
<accession>A0A1J9RJY6</accession>
<evidence type="ECO:0000256" key="3">
    <source>
        <dbReference type="ARBA" id="ARBA00022692"/>
    </source>
</evidence>
<dbReference type="GO" id="GO:0005737">
    <property type="term" value="C:cytoplasm"/>
    <property type="evidence" value="ECO:0007669"/>
    <property type="project" value="TreeGrafter"/>
</dbReference>
<evidence type="ECO:0000256" key="1">
    <source>
        <dbReference type="ARBA" id="ARBA00004167"/>
    </source>
</evidence>
<dbReference type="InterPro" id="IPR040165">
    <property type="entry name" value="Diminuto-like"/>
</dbReference>
<dbReference type="PANTHER" id="PTHR10801:SF10">
    <property type="entry name" value="FAD BINDING DOMAIN PROTEIN (AFU_ORTHOLOGUE AFUA_6G14300)"/>
    <property type="match status" value="1"/>
</dbReference>
<comment type="subcellular location">
    <subcellularLocation>
        <location evidence="1">Membrane</location>
        <topology evidence="1">Single-pass membrane protein</topology>
    </subcellularLocation>
</comment>
<comment type="caution">
    <text evidence="7">The sequence shown here is derived from an EMBL/GenBank/DDBJ whole genome shotgun (WGS) entry which is preliminary data.</text>
</comment>
<dbReference type="PANTHER" id="PTHR10801">
    <property type="entry name" value="24-DEHYDROCHOLESTEROL REDUCTASE"/>
    <property type="match status" value="1"/>
</dbReference>
<dbReference type="AlphaFoldDB" id="A0A1J9RJY6"/>
<evidence type="ECO:0000256" key="2">
    <source>
        <dbReference type="ARBA" id="ARBA00012405"/>
    </source>
</evidence>
<keyword evidence="8" id="KW-1185">Reference proteome</keyword>
<dbReference type="InterPro" id="IPR016169">
    <property type="entry name" value="FAD-bd_PCMH_sub2"/>
</dbReference>
<sequence>MEEHQEKVAAIAAKVRSFGEQGVKYRISHGSTNSTRPSATRRDHNVLDLSSLCRVLKVDREALTAWVEPNVAMDGLVEETLKHGLIPLVVMEFPGITVGGGYAGTCGESSSFKHGFFDRTLNWVEMILASGEVVRCSRTERADLFHGAAGAAGSLGTTTLVEIRLRAAKRFVETTYHPVASAAEAVAKCKALIHDASLEYVDGILFSPTHGAVVAGRPTDTPAAGAPTQCFSAAEDPWFYLHVEERTRQHAAGGEAVTEAIPLAEYLFRYDRGGFWVGRQAFDYFGCPFTAATRRWFDDILHTRMLYLALHASGQSRRYIVQDVALPFAAAEAFIAHVGGGVDDDHDHDDKHDDDERPLGIWPLWLCPVKQSPPPTLHPHNHSAAALEADGQTLQPLLNVGVWGVGPAEHGAFVRANRALERKARALGGMKWLYAHAYYAEDEFWADFDAAWYEGLRDRYGAKGLLPSLYEKVRVDVAAPEERAWAAASWWVERARATWPVGGVWALVAAIHSGQHRRAREATWKWPR</sequence>
<evidence type="ECO:0000313" key="7">
    <source>
        <dbReference type="EMBL" id="OJD32883.1"/>
    </source>
</evidence>
<organism evidence="7 8">
    <name type="scientific">Diplodia corticola</name>
    <dbReference type="NCBI Taxonomy" id="236234"/>
    <lineage>
        <taxon>Eukaryota</taxon>
        <taxon>Fungi</taxon>
        <taxon>Dikarya</taxon>
        <taxon>Ascomycota</taxon>
        <taxon>Pezizomycotina</taxon>
        <taxon>Dothideomycetes</taxon>
        <taxon>Dothideomycetes incertae sedis</taxon>
        <taxon>Botryosphaeriales</taxon>
        <taxon>Botryosphaeriaceae</taxon>
        <taxon>Diplodia</taxon>
    </lineage>
</organism>
<dbReference type="Proteomes" id="UP000183809">
    <property type="component" value="Unassembled WGS sequence"/>
</dbReference>
<dbReference type="GO" id="GO:0008202">
    <property type="term" value="P:steroid metabolic process"/>
    <property type="evidence" value="ECO:0007669"/>
    <property type="project" value="TreeGrafter"/>
</dbReference>
<dbReference type="RefSeq" id="XP_020129143.1">
    <property type="nucleotide sequence ID" value="XM_020274782.1"/>
</dbReference>
<feature type="domain" description="FAD-binding PCMH-type" evidence="6">
    <location>
        <begin position="1"/>
        <end position="168"/>
    </location>
</feature>
<dbReference type="GeneID" id="31015043"/>
<dbReference type="GO" id="GO:0016020">
    <property type="term" value="C:membrane"/>
    <property type="evidence" value="ECO:0007669"/>
    <property type="project" value="UniProtKB-SubCell"/>
</dbReference>
<dbReference type="EC" id="1.3.1.72" evidence="2"/>
<dbReference type="InterPro" id="IPR036318">
    <property type="entry name" value="FAD-bd_PCMH-like_sf"/>
</dbReference>
<keyword evidence="4" id="KW-1133">Transmembrane helix</keyword>
<evidence type="ECO:0000256" key="4">
    <source>
        <dbReference type="ARBA" id="ARBA00022989"/>
    </source>
</evidence>
<dbReference type="STRING" id="236234.A0A1J9RJY6"/>
<evidence type="ECO:0000256" key="5">
    <source>
        <dbReference type="ARBA" id="ARBA00023136"/>
    </source>
</evidence>
<dbReference type="Pfam" id="PF01565">
    <property type="entry name" value="FAD_binding_4"/>
    <property type="match status" value="1"/>
</dbReference>